<feature type="domain" description="ABC transporter" evidence="8">
    <location>
        <begin position="359"/>
        <end position="585"/>
    </location>
</feature>
<protein>
    <submittedName>
        <fullName evidence="10">ABC transporter ATP-binding protein</fullName>
    </submittedName>
</protein>
<dbReference type="InterPro" id="IPR036640">
    <property type="entry name" value="ABC1_TM_sf"/>
</dbReference>
<gene>
    <name evidence="10" type="ORF">C7I55_02430</name>
</gene>
<dbReference type="SUPFAM" id="SSF52540">
    <property type="entry name" value="P-loop containing nucleoside triphosphate hydrolases"/>
    <property type="match status" value="1"/>
</dbReference>
<accession>A0A2P7QZ69</accession>
<feature type="transmembrane region" description="Helical" evidence="7">
    <location>
        <begin position="80"/>
        <end position="102"/>
    </location>
</feature>
<dbReference type="GO" id="GO:0016887">
    <property type="term" value="F:ATP hydrolysis activity"/>
    <property type="evidence" value="ECO:0007669"/>
    <property type="project" value="InterPro"/>
</dbReference>
<dbReference type="RefSeq" id="WP_106511272.1">
    <property type="nucleotide sequence ID" value="NZ_PXYI01000001.1"/>
</dbReference>
<dbReference type="InterPro" id="IPR003439">
    <property type="entry name" value="ABC_transporter-like_ATP-bd"/>
</dbReference>
<comment type="subcellular location">
    <subcellularLocation>
        <location evidence="1">Cell membrane</location>
        <topology evidence="1">Multi-pass membrane protein</topology>
    </subcellularLocation>
</comment>
<dbReference type="InterPro" id="IPR003593">
    <property type="entry name" value="AAA+_ATPase"/>
</dbReference>
<evidence type="ECO:0000313" key="11">
    <source>
        <dbReference type="Proteomes" id="UP000241167"/>
    </source>
</evidence>
<feature type="transmembrane region" description="Helical" evidence="7">
    <location>
        <begin position="28"/>
        <end position="53"/>
    </location>
</feature>
<dbReference type="InterPro" id="IPR039421">
    <property type="entry name" value="Type_1_exporter"/>
</dbReference>
<feature type="transmembrane region" description="Helical" evidence="7">
    <location>
        <begin position="270"/>
        <end position="289"/>
    </location>
</feature>
<dbReference type="InterPro" id="IPR027417">
    <property type="entry name" value="P-loop_NTPase"/>
</dbReference>
<dbReference type="Gene3D" id="1.20.1560.10">
    <property type="entry name" value="ABC transporter type 1, transmembrane domain"/>
    <property type="match status" value="1"/>
</dbReference>
<keyword evidence="11" id="KW-1185">Reference proteome</keyword>
<dbReference type="Pfam" id="PF00005">
    <property type="entry name" value="ABC_tran"/>
    <property type="match status" value="1"/>
</dbReference>
<evidence type="ECO:0000259" key="9">
    <source>
        <dbReference type="PROSITE" id="PS50929"/>
    </source>
</evidence>
<dbReference type="Proteomes" id="UP000241167">
    <property type="component" value="Unassembled WGS sequence"/>
</dbReference>
<name>A0A2P7QZ69_9SPHN</name>
<dbReference type="PROSITE" id="PS50929">
    <property type="entry name" value="ABC_TM1F"/>
    <property type="match status" value="1"/>
</dbReference>
<dbReference type="SMART" id="SM00382">
    <property type="entry name" value="AAA"/>
    <property type="match status" value="1"/>
</dbReference>
<evidence type="ECO:0000256" key="6">
    <source>
        <dbReference type="ARBA" id="ARBA00023136"/>
    </source>
</evidence>
<dbReference type="PANTHER" id="PTHR24221">
    <property type="entry name" value="ATP-BINDING CASSETTE SUB-FAMILY B"/>
    <property type="match status" value="1"/>
</dbReference>
<keyword evidence="5 7" id="KW-1133">Transmembrane helix</keyword>
<evidence type="ECO:0000259" key="8">
    <source>
        <dbReference type="PROSITE" id="PS50893"/>
    </source>
</evidence>
<comment type="caution">
    <text evidence="10">The sequence shown here is derived from an EMBL/GenBank/DDBJ whole genome shotgun (WGS) entry which is preliminary data.</text>
</comment>
<evidence type="ECO:0000256" key="2">
    <source>
        <dbReference type="ARBA" id="ARBA00022692"/>
    </source>
</evidence>
<dbReference type="OrthoDB" id="5288711at2"/>
<dbReference type="SUPFAM" id="SSF90123">
    <property type="entry name" value="ABC transporter transmembrane region"/>
    <property type="match status" value="1"/>
</dbReference>
<dbReference type="PANTHER" id="PTHR24221:SF654">
    <property type="entry name" value="ATP-BINDING CASSETTE SUB-FAMILY B MEMBER 6"/>
    <property type="match status" value="1"/>
</dbReference>
<feature type="transmembrane region" description="Helical" evidence="7">
    <location>
        <begin position="151"/>
        <end position="178"/>
    </location>
</feature>
<dbReference type="Pfam" id="PF00664">
    <property type="entry name" value="ABC_membrane"/>
    <property type="match status" value="1"/>
</dbReference>
<reference evidence="10 11" key="1">
    <citation type="submission" date="2018-03" db="EMBL/GenBank/DDBJ databases">
        <title>The draft genome of Sphingosinicella sp. GL-C-18.</title>
        <authorList>
            <person name="Liu L."/>
            <person name="Li L."/>
            <person name="Liang L."/>
            <person name="Zhang X."/>
            <person name="Wang T."/>
        </authorList>
    </citation>
    <scope>NUCLEOTIDE SEQUENCE [LARGE SCALE GENOMIC DNA]</scope>
    <source>
        <strain evidence="10 11">GL-C-18</strain>
    </source>
</reference>
<feature type="transmembrane region" description="Helical" evidence="7">
    <location>
        <begin position="184"/>
        <end position="203"/>
    </location>
</feature>
<keyword evidence="2 7" id="KW-0812">Transmembrane</keyword>
<evidence type="ECO:0000256" key="3">
    <source>
        <dbReference type="ARBA" id="ARBA00022741"/>
    </source>
</evidence>
<dbReference type="PROSITE" id="PS50893">
    <property type="entry name" value="ABC_TRANSPORTER_2"/>
    <property type="match status" value="1"/>
</dbReference>
<proteinExistence type="predicted"/>
<dbReference type="Gene3D" id="3.40.50.300">
    <property type="entry name" value="P-loop containing nucleotide triphosphate hydrolases"/>
    <property type="match status" value="1"/>
</dbReference>
<dbReference type="InterPro" id="IPR011527">
    <property type="entry name" value="ABC1_TM_dom"/>
</dbReference>
<organism evidence="10 11">
    <name type="scientific">Allosphingosinicella deserti</name>
    <dbReference type="NCBI Taxonomy" id="2116704"/>
    <lineage>
        <taxon>Bacteria</taxon>
        <taxon>Pseudomonadati</taxon>
        <taxon>Pseudomonadota</taxon>
        <taxon>Alphaproteobacteria</taxon>
        <taxon>Sphingomonadales</taxon>
        <taxon>Sphingomonadaceae</taxon>
        <taxon>Allosphingosinicella</taxon>
    </lineage>
</organism>
<sequence length="586" mass="62646">MLSSQDPSAAAALRTLYRQLSRSRRRSLWLLLIAMFAGAAAEMLTLGAVLAFLEAAANPDGVLWLQRALAPLLRATGLPLLPLAAGLLAIVAIGAGCMRLLLTWLTQWTAMAVGHDLGTAVFSRMLRQPYSQYLIRSSSERLSGMEKVHRAAFNVLLPTMQGVVAAMLATGIILFFVVIDPVTIFVASFAIIATYAAIAWATAGRLRRNSAMVARLMTERTAAIQQGLGGIRDILLEGSQPVFESRFAKLDALYRRGNALHGFMVNAPRYVVETAGIIILVIVASVLSARPGGLSTAIPALGAMALGAQRLLPLAQQAYFGWGQSRGNLHSLLDALRLSQLPILEGPLHAAPEPLLSDIVFDRVSFNYADGRQALQNICVTIEAGARIGITGPTGSGKSSFLDLLMGLLAPGEGEIRIDGRLLDATRRAGWQANLAHVPQTIFLSDDTITANIAFGAAPDAIDMDRVRWAASIAEVDGFVRRFDAGYDTLVGERGVRLSGGQRQRIGLARALYRNAGILILDEATSALDEKTEAAIMNRLAGELPGVTLIIVAHRASSLAPAERILFFEEGHLRAESSAFAGRDSG</sequence>
<dbReference type="EMBL" id="PXYI01000001">
    <property type="protein sequence ID" value="PSJ43254.1"/>
    <property type="molecule type" value="Genomic_DNA"/>
</dbReference>
<dbReference type="InterPro" id="IPR017871">
    <property type="entry name" value="ABC_transporter-like_CS"/>
</dbReference>
<dbReference type="AlphaFoldDB" id="A0A2P7QZ69"/>
<evidence type="ECO:0000256" key="1">
    <source>
        <dbReference type="ARBA" id="ARBA00004651"/>
    </source>
</evidence>
<evidence type="ECO:0000256" key="4">
    <source>
        <dbReference type="ARBA" id="ARBA00022840"/>
    </source>
</evidence>
<dbReference type="GO" id="GO:0005886">
    <property type="term" value="C:plasma membrane"/>
    <property type="evidence" value="ECO:0007669"/>
    <property type="project" value="UniProtKB-SubCell"/>
</dbReference>
<dbReference type="GO" id="GO:0034040">
    <property type="term" value="F:ATPase-coupled lipid transmembrane transporter activity"/>
    <property type="evidence" value="ECO:0007669"/>
    <property type="project" value="TreeGrafter"/>
</dbReference>
<evidence type="ECO:0000313" key="10">
    <source>
        <dbReference type="EMBL" id="PSJ43254.1"/>
    </source>
</evidence>
<keyword evidence="3" id="KW-0547">Nucleotide-binding</keyword>
<keyword evidence="4 10" id="KW-0067">ATP-binding</keyword>
<dbReference type="GO" id="GO:0005524">
    <property type="term" value="F:ATP binding"/>
    <property type="evidence" value="ECO:0007669"/>
    <property type="project" value="UniProtKB-KW"/>
</dbReference>
<dbReference type="PROSITE" id="PS00211">
    <property type="entry name" value="ABC_TRANSPORTER_1"/>
    <property type="match status" value="1"/>
</dbReference>
<keyword evidence="6 7" id="KW-0472">Membrane</keyword>
<evidence type="ECO:0000256" key="7">
    <source>
        <dbReference type="SAM" id="Phobius"/>
    </source>
</evidence>
<feature type="domain" description="ABC transmembrane type-1" evidence="9">
    <location>
        <begin position="46"/>
        <end position="284"/>
    </location>
</feature>
<dbReference type="GO" id="GO:0140359">
    <property type="term" value="F:ABC-type transporter activity"/>
    <property type="evidence" value="ECO:0007669"/>
    <property type="project" value="InterPro"/>
</dbReference>
<evidence type="ECO:0000256" key="5">
    <source>
        <dbReference type="ARBA" id="ARBA00022989"/>
    </source>
</evidence>